<dbReference type="KEGG" id="mox:DAMO_1585"/>
<accession>D5MFW4</accession>
<sequence length="109" mass="12267">MVTMLILIIILLVFLALLPVLIPFFRSSEESPPGLEQTALQELLAEKQTAYAAIKELEFDHQAGKLSLEDYEQARHDYELKAIAILQEIDRLGSQRESQDIGSGGKRNQ</sequence>
<evidence type="ECO:0008006" key="4">
    <source>
        <dbReference type="Google" id="ProtNLM"/>
    </source>
</evidence>
<gene>
    <name evidence="2" type="ORF">DAMO_1585</name>
</gene>
<dbReference type="AlphaFoldDB" id="D5MFW4"/>
<keyword evidence="1" id="KW-0175">Coiled coil</keyword>
<name>D5MFW4_METO1</name>
<dbReference type="EMBL" id="FP565575">
    <property type="protein sequence ID" value="CBE68645.1"/>
    <property type="molecule type" value="Genomic_DNA"/>
</dbReference>
<dbReference type="STRING" id="671143.DAMO_1585"/>
<evidence type="ECO:0000313" key="3">
    <source>
        <dbReference type="Proteomes" id="UP000006898"/>
    </source>
</evidence>
<proteinExistence type="predicted"/>
<protein>
    <recommendedName>
        <fullName evidence="4">C-type cytochrome biogenesis protein CcmI</fullName>
    </recommendedName>
</protein>
<dbReference type="Proteomes" id="UP000006898">
    <property type="component" value="Chromosome"/>
</dbReference>
<dbReference type="HOGENOM" id="CLU_2179045_0_0_0"/>
<evidence type="ECO:0000256" key="1">
    <source>
        <dbReference type="SAM" id="Coils"/>
    </source>
</evidence>
<organism evidence="2 3">
    <name type="scientific">Methylomirabilis oxygeniifera</name>
    <dbReference type="NCBI Taxonomy" id="671143"/>
    <lineage>
        <taxon>Bacteria</taxon>
        <taxon>Candidatus Methylomirabilota</taxon>
        <taxon>Candidatus Methylomirabilia</taxon>
        <taxon>Candidatus Methylomirabilales</taxon>
        <taxon>Candidatus Methylomirabilaceae</taxon>
        <taxon>Candidatus Methylomirabilis</taxon>
    </lineage>
</organism>
<evidence type="ECO:0000313" key="2">
    <source>
        <dbReference type="EMBL" id="CBE68645.1"/>
    </source>
</evidence>
<reference evidence="2 3" key="1">
    <citation type="journal article" date="2010" name="Nature">
        <title>Nitrite-driven anaerobic methane oxidation by oxygenic bacteria.</title>
        <authorList>
            <person name="Ettwig K.F."/>
            <person name="Butler M.K."/>
            <person name="Le Paslier D."/>
            <person name="Pelletier E."/>
            <person name="Mangenot S."/>
            <person name="Kuypers M.M.M."/>
            <person name="Schreiber F."/>
            <person name="Dutilh B.E."/>
            <person name="Zedelius J."/>
            <person name="de Beer D."/>
            <person name="Gloerich J."/>
            <person name="Wessels H.J.C.T."/>
            <person name="van Allen T."/>
            <person name="Luesken F."/>
            <person name="Wu M."/>
            <person name="van de Pas-Schoonen K.T."/>
            <person name="Op den Camp H.J.M."/>
            <person name="Janssen-Megens E.M."/>
            <person name="Francoijs K-J."/>
            <person name="Stunnenberg H."/>
            <person name="Weissenbach J."/>
            <person name="Jetten M.S.M."/>
            <person name="Strous M."/>
        </authorList>
    </citation>
    <scope>NUCLEOTIDE SEQUENCE [LARGE SCALE GENOMIC DNA]</scope>
</reference>
<feature type="coiled-coil region" evidence="1">
    <location>
        <begin position="40"/>
        <end position="88"/>
    </location>
</feature>